<dbReference type="InterPro" id="IPR016035">
    <property type="entry name" value="Acyl_Trfase/lysoPLipase"/>
</dbReference>
<keyword evidence="10" id="KW-1185">Reference proteome</keyword>
<keyword evidence="4 6" id="KW-0443">Lipid metabolism</keyword>
<reference evidence="9" key="2">
    <citation type="journal article" date="2023" name="IMA Fungus">
        <title>Comparative genomic study of the Penicillium genus elucidates a diverse pangenome and 15 lateral gene transfer events.</title>
        <authorList>
            <person name="Petersen C."/>
            <person name="Sorensen T."/>
            <person name="Nielsen M.R."/>
            <person name="Sondergaard T.E."/>
            <person name="Sorensen J.L."/>
            <person name="Fitzpatrick D.A."/>
            <person name="Frisvad J.C."/>
            <person name="Nielsen K.L."/>
        </authorList>
    </citation>
    <scope>NUCLEOTIDE SEQUENCE</scope>
    <source>
        <strain evidence="9">IBT 17660</strain>
    </source>
</reference>
<keyword evidence="6" id="KW-0442">Lipid degradation</keyword>
<feature type="active site" description="Proton acceptor" evidence="6">
    <location>
        <position position="680"/>
    </location>
</feature>
<evidence type="ECO:0000259" key="8">
    <source>
        <dbReference type="PROSITE" id="PS51635"/>
    </source>
</evidence>
<feature type="domain" description="RING-type" evidence="7">
    <location>
        <begin position="422"/>
        <end position="468"/>
    </location>
</feature>
<dbReference type="GO" id="GO:0047499">
    <property type="term" value="F:calcium-independent phospholipase A2 activity"/>
    <property type="evidence" value="ECO:0007669"/>
    <property type="project" value="TreeGrafter"/>
</dbReference>
<dbReference type="EMBL" id="JAPWDO010000006">
    <property type="protein sequence ID" value="KAJ5465983.1"/>
    <property type="molecule type" value="Genomic_DNA"/>
</dbReference>
<dbReference type="InterPro" id="IPR017907">
    <property type="entry name" value="Znf_RING_CS"/>
</dbReference>
<dbReference type="CDD" id="cd07199">
    <property type="entry name" value="Pat17_PNPLA8_PNPLA9_like"/>
    <property type="match status" value="1"/>
</dbReference>
<dbReference type="GO" id="GO:0008270">
    <property type="term" value="F:zinc ion binding"/>
    <property type="evidence" value="ECO:0007669"/>
    <property type="project" value="UniProtKB-KW"/>
</dbReference>
<dbReference type="GO" id="GO:0016042">
    <property type="term" value="P:lipid catabolic process"/>
    <property type="evidence" value="ECO:0007669"/>
    <property type="project" value="UniProtKB-UniRule"/>
</dbReference>
<evidence type="ECO:0000256" key="1">
    <source>
        <dbReference type="ARBA" id="ARBA00022723"/>
    </source>
</evidence>
<comment type="caution">
    <text evidence="9">The sequence shown here is derived from an EMBL/GenBank/DDBJ whole genome shotgun (WGS) entry which is preliminary data.</text>
</comment>
<dbReference type="Proteomes" id="UP001147760">
    <property type="component" value="Unassembled WGS sequence"/>
</dbReference>
<dbReference type="Gene3D" id="3.30.40.10">
    <property type="entry name" value="Zinc/RING finger domain, C3HC4 (zinc finger)"/>
    <property type="match status" value="1"/>
</dbReference>
<evidence type="ECO:0000256" key="3">
    <source>
        <dbReference type="ARBA" id="ARBA00022833"/>
    </source>
</evidence>
<keyword evidence="1" id="KW-0479">Metal-binding</keyword>
<keyword evidence="6" id="KW-0378">Hydrolase</keyword>
<keyword evidence="2 5" id="KW-0863">Zinc-finger</keyword>
<feature type="domain" description="PNPLA" evidence="8">
    <location>
        <begin position="487"/>
        <end position="693"/>
    </location>
</feature>
<evidence type="ECO:0000313" key="10">
    <source>
        <dbReference type="Proteomes" id="UP001147760"/>
    </source>
</evidence>
<dbReference type="GO" id="GO:0019369">
    <property type="term" value="P:arachidonate metabolic process"/>
    <property type="evidence" value="ECO:0007669"/>
    <property type="project" value="TreeGrafter"/>
</dbReference>
<feature type="short sequence motif" description="GXGXXG" evidence="6">
    <location>
        <begin position="491"/>
        <end position="496"/>
    </location>
</feature>
<dbReference type="PANTHER" id="PTHR24185:SF8">
    <property type="entry name" value="PNPLA DOMAIN-CONTAINING PROTEIN"/>
    <property type="match status" value="1"/>
</dbReference>
<name>A0A9W9WJ31_9EURO</name>
<dbReference type="GO" id="GO:0016020">
    <property type="term" value="C:membrane"/>
    <property type="evidence" value="ECO:0007669"/>
    <property type="project" value="TreeGrafter"/>
</dbReference>
<feature type="short sequence motif" description="DGA/G" evidence="6">
    <location>
        <begin position="680"/>
        <end position="682"/>
    </location>
</feature>
<dbReference type="Pfam" id="PF01734">
    <property type="entry name" value="Patatin"/>
    <property type="match status" value="1"/>
</dbReference>
<evidence type="ECO:0000256" key="2">
    <source>
        <dbReference type="ARBA" id="ARBA00022771"/>
    </source>
</evidence>
<comment type="caution">
    <text evidence="6">Lacks conserved residue(s) required for the propagation of feature annotation.</text>
</comment>
<feature type="active site" description="Nucleophile" evidence="6">
    <location>
        <position position="527"/>
    </location>
</feature>
<evidence type="ECO:0008006" key="11">
    <source>
        <dbReference type="Google" id="ProtNLM"/>
    </source>
</evidence>
<dbReference type="Gene3D" id="3.40.1090.10">
    <property type="entry name" value="Cytosolic phospholipase A2 catalytic domain"/>
    <property type="match status" value="1"/>
</dbReference>
<gene>
    <name evidence="9" type="ORF">N7530_009770</name>
</gene>
<keyword evidence="3" id="KW-0862">Zinc</keyword>
<dbReference type="AlphaFoldDB" id="A0A9W9WJ31"/>
<dbReference type="InterPro" id="IPR002641">
    <property type="entry name" value="PNPLA_dom"/>
</dbReference>
<sequence>MAAWLDLVPETTGWSLVDTGRLERLVEGLGHPATQYPSLIWFAGNGNRIKALQALFPHNNITRRGPTGLAQLHISTETANTESPVLFAETDLFNICGERKTNISDLSRERIQRYHIAQDGSRSTADTRRHVITNILFAFTHVLCLFVDTPSEMQEVVEIVESPHHKFKIGSRSAPDFTRVIIVLTYSEMPEAHDTMLKELLHFPNANIQLQVHILDLRNRHMLSSKAAFEPLRRVVLDQVQISRTELIEHGLSFSSLQLCTFWNRTIELKMGSSEDLALNCLKVARESHKMNVVTMEHLESFLSHASDLGCTTEDTHTFVASALLMNAYPPGMHCKYAFSVTMGGQVFRHEDIFEYLYNDQCRKAWSTHTGLDPTDDCNSVLAHMGRFSRELSPTRSPSSIRRAALNKFYNKRKGLYSTTSCFVCLCRPPEHMLPCHHAICDICVVIFGLPSKNAEYHFDLHHCPVCSESFQVVIRQLPPTKSPVVFSLDGGGVRGMIQLGLLQSLEKRLGNEILLSQIVDLFTCTSAGALNGMDMVFNESTAEQSFQKFPGFARKVFKARPNLLQGIASAKCTRWLKCFLGFLADSQYDGENLDNVLKDGLSSNRRLFDFGSTSGSSSRIAIIASRTSDGKACVMANYRGVGPRPVEGAYLFLRPQDRSQDPFLWEATKTVPGFGPLQDGGVRANNPISIALRESSVIWPAARRHDLLISVGTGFTPLKEGNDGCSTGNIFKDGAVPRLFRAAMSSPAMDGEQGFYEALNYISDNMREDIHRLNHPITCPLPRLDDVDVLGELEKSTYIVPDNIVRAVLVTGCFFFELDQTPVSRNGSYLCQGSILCRSSQPRILLKQVVGEFPRGEFQTARGHPIGLLEEDDGCYDCGYYRKKVAFLVKSLEEMVTIELVSSSSRRKVGGFPKCMQEMLDDQQAFARFGRPDHLISSWPPRRKCFCLRGTRRLVQFIEPPLSKKKRRL</sequence>
<dbReference type="PROSITE" id="PS50089">
    <property type="entry name" value="ZF_RING_2"/>
    <property type="match status" value="1"/>
</dbReference>
<dbReference type="PROSITE" id="PS00518">
    <property type="entry name" value="ZF_RING_1"/>
    <property type="match status" value="1"/>
</dbReference>
<evidence type="ECO:0000256" key="5">
    <source>
        <dbReference type="PROSITE-ProRule" id="PRU00175"/>
    </source>
</evidence>
<evidence type="ECO:0000259" key="7">
    <source>
        <dbReference type="PROSITE" id="PS50089"/>
    </source>
</evidence>
<dbReference type="SUPFAM" id="SSF52151">
    <property type="entry name" value="FabD/lysophospholipase-like"/>
    <property type="match status" value="1"/>
</dbReference>
<organism evidence="9 10">
    <name type="scientific">Penicillium desertorum</name>
    <dbReference type="NCBI Taxonomy" id="1303715"/>
    <lineage>
        <taxon>Eukaryota</taxon>
        <taxon>Fungi</taxon>
        <taxon>Dikarya</taxon>
        <taxon>Ascomycota</taxon>
        <taxon>Pezizomycotina</taxon>
        <taxon>Eurotiomycetes</taxon>
        <taxon>Eurotiomycetidae</taxon>
        <taxon>Eurotiales</taxon>
        <taxon>Aspergillaceae</taxon>
        <taxon>Penicillium</taxon>
    </lineage>
</organism>
<dbReference type="InterPro" id="IPR013083">
    <property type="entry name" value="Znf_RING/FYVE/PHD"/>
</dbReference>
<evidence type="ECO:0000256" key="6">
    <source>
        <dbReference type="PROSITE-ProRule" id="PRU01161"/>
    </source>
</evidence>
<dbReference type="GO" id="GO:0046486">
    <property type="term" value="P:glycerolipid metabolic process"/>
    <property type="evidence" value="ECO:0007669"/>
    <property type="project" value="UniProtKB-ARBA"/>
</dbReference>
<reference evidence="9" key="1">
    <citation type="submission" date="2022-12" db="EMBL/GenBank/DDBJ databases">
        <authorList>
            <person name="Petersen C."/>
        </authorList>
    </citation>
    <scope>NUCLEOTIDE SEQUENCE</scope>
    <source>
        <strain evidence="9">IBT 17660</strain>
    </source>
</reference>
<proteinExistence type="predicted"/>
<dbReference type="PROSITE" id="PS51635">
    <property type="entry name" value="PNPLA"/>
    <property type="match status" value="1"/>
</dbReference>
<evidence type="ECO:0000256" key="4">
    <source>
        <dbReference type="ARBA" id="ARBA00023098"/>
    </source>
</evidence>
<protein>
    <recommendedName>
        <fullName evidence="11">RING-type domain-containing protein</fullName>
    </recommendedName>
</protein>
<evidence type="ECO:0000313" key="9">
    <source>
        <dbReference type="EMBL" id="KAJ5465983.1"/>
    </source>
</evidence>
<dbReference type="PANTHER" id="PTHR24185">
    <property type="entry name" value="CALCIUM-INDEPENDENT PHOSPHOLIPASE A2-GAMMA"/>
    <property type="match status" value="1"/>
</dbReference>
<dbReference type="OrthoDB" id="194358at2759"/>
<accession>A0A9W9WJ31</accession>
<dbReference type="InterPro" id="IPR001841">
    <property type="entry name" value="Znf_RING"/>
</dbReference>